<keyword evidence="1" id="KW-0945">Host-virus interaction</keyword>
<feature type="region of interest" description="Disordered" evidence="3">
    <location>
        <begin position="916"/>
        <end position="958"/>
    </location>
</feature>
<name>A0ABP6X6M4_9ACTN</name>
<feature type="compositionally biased region" description="Pro residues" evidence="3">
    <location>
        <begin position="4107"/>
        <end position="4135"/>
    </location>
</feature>
<feature type="compositionally biased region" description="Polar residues" evidence="3">
    <location>
        <begin position="598"/>
        <end position="624"/>
    </location>
</feature>
<feature type="compositionally biased region" description="Pro residues" evidence="3">
    <location>
        <begin position="268"/>
        <end position="278"/>
    </location>
</feature>
<accession>A0ABP6X6M4</accession>
<proteinExistence type="predicted"/>
<evidence type="ECO:0000313" key="4">
    <source>
        <dbReference type="EMBL" id="GAA3560421.1"/>
    </source>
</evidence>
<keyword evidence="2" id="KW-0175">Coiled coil</keyword>
<feature type="region of interest" description="Disordered" evidence="3">
    <location>
        <begin position="406"/>
        <end position="501"/>
    </location>
</feature>
<dbReference type="EMBL" id="BAABCE010000009">
    <property type="protein sequence ID" value="GAA3560421.1"/>
    <property type="molecule type" value="Genomic_DNA"/>
</dbReference>
<reference evidence="5" key="1">
    <citation type="journal article" date="2019" name="Int. J. Syst. Evol. Microbiol.">
        <title>The Global Catalogue of Microorganisms (GCM) 10K type strain sequencing project: providing services to taxonomists for standard genome sequencing and annotation.</title>
        <authorList>
            <consortium name="The Broad Institute Genomics Platform"/>
            <consortium name="The Broad Institute Genome Sequencing Center for Infectious Disease"/>
            <person name="Wu L."/>
            <person name="Ma J."/>
        </authorList>
    </citation>
    <scope>NUCLEOTIDE SEQUENCE [LARGE SCALE GENOMIC DNA]</scope>
    <source>
        <strain evidence="5">JCM 17656</strain>
    </source>
</reference>
<feature type="region of interest" description="Disordered" evidence="3">
    <location>
        <begin position="852"/>
        <end position="871"/>
    </location>
</feature>
<feature type="compositionally biased region" description="Gly residues" evidence="3">
    <location>
        <begin position="1000"/>
        <end position="1013"/>
    </location>
</feature>
<feature type="region of interest" description="Disordered" evidence="3">
    <location>
        <begin position="4890"/>
        <end position="4913"/>
    </location>
</feature>
<dbReference type="PANTHER" id="PTHR13037">
    <property type="entry name" value="FORMIN"/>
    <property type="match status" value="1"/>
</dbReference>
<feature type="coiled-coil region" evidence="2">
    <location>
        <begin position="4382"/>
        <end position="4409"/>
    </location>
</feature>
<feature type="region of interest" description="Disordered" evidence="3">
    <location>
        <begin position="1126"/>
        <end position="1148"/>
    </location>
</feature>
<feature type="region of interest" description="Disordered" evidence="3">
    <location>
        <begin position="3798"/>
        <end position="3822"/>
    </location>
</feature>
<feature type="region of interest" description="Disordered" evidence="3">
    <location>
        <begin position="5420"/>
        <end position="5441"/>
    </location>
</feature>
<dbReference type="CDD" id="cd22744">
    <property type="entry name" value="OTU"/>
    <property type="match status" value="1"/>
</dbReference>
<evidence type="ECO:0000256" key="3">
    <source>
        <dbReference type="SAM" id="MobiDB-lite"/>
    </source>
</evidence>
<feature type="compositionally biased region" description="Polar residues" evidence="3">
    <location>
        <begin position="660"/>
        <end position="702"/>
    </location>
</feature>
<feature type="compositionally biased region" description="Low complexity" evidence="3">
    <location>
        <begin position="2357"/>
        <end position="2374"/>
    </location>
</feature>
<feature type="compositionally biased region" description="Low complexity" evidence="3">
    <location>
        <begin position="463"/>
        <end position="474"/>
    </location>
</feature>
<feature type="region of interest" description="Disordered" evidence="3">
    <location>
        <begin position="3885"/>
        <end position="3932"/>
    </location>
</feature>
<evidence type="ECO:0000256" key="2">
    <source>
        <dbReference type="SAM" id="Coils"/>
    </source>
</evidence>
<feature type="region of interest" description="Disordered" evidence="3">
    <location>
        <begin position="990"/>
        <end position="1081"/>
    </location>
</feature>
<feature type="region of interest" description="Disordered" evidence="3">
    <location>
        <begin position="583"/>
        <end position="839"/>
    </location>
</feature>
<comment type="caution">
    <text evidence="4">The sequence shown here is derived from an EMBL/GenBank/DDBJ whole genome shotgun (WGS) entry which is preliminary data.</text>
</comment>
<feature type="compositionally biased region" description="Low complexity" evidence="3">
    <location>
        <begin position="747"/>
        <end position="785"/>
    </location>
</feature>
<organism evidence="4 5">
    <name type="scientific">Streptomyces osmaniensis</name>
    <dbReference type="NCBI Taxonomy" id="593134"/>
    <lineage>
        <taxon>Bacteria</taxon>
        <taxon>Bacillati</taxon>
        <taxon>Actinomycetota</taxon>
        <taxon>Actinomycetes</taxon>
        <taxon>Kitasatosporales</taxon>
        <taxon>Streptomycetaceae</taxon>
        <taxon>Streptomyces</taxon>
    </lineage>
</organism>
<evidence type="ECO:0008006" key="6">
    <source>
        <dbReference type="Google" id="ProtNLM"/>
    </source>
</evidence>
<feature type="region of interest" description="Disordered" evidence="3">
    <location>
        <begin position="876"/>
        <end position="897"/>
    </location>
</feature>
<feature type="compositionally biased region" description="Polar residues" evidence="3">
    <location>
        <begin position="4637"/>
        <end position="4647"/>
    </location>
</feature>
<feature type="region of interest" description="Disordered" evidence="3">
    <location>
        <begin position="5184"/>
        <end position="5223"/>
    </location>
</feature>
<gene>
    <name evidence="4" type="ORF">GCM10022295_48250</name>
</gene>
<feature type="compositionally biased region" description="Low complexity" evidence="3">
    <location>
        <begin position="2019"/>
        <end position="2034"/>
    </location>
</feature>
<feature type="region of interest" description="Disordered" evidence="3">
    <location>
        <begin position="2326"/>
        <end position="2383"/>
    </location>
</feature>
<feature type="region of interest" description="Disordered" evidence="3">
    <location>
        <begin position="3113"/>
        <end position="3132"/>
    </location>
</feature>
<feature type="region of interest" description="Disordered" evidence="3">
    <location>
        <begin position="5722"/>
        <end position="5749"/>
    </location>
</feature>
<dbReference type="Proteomes" id="UP001500707">
    <property type="component" value="Unassembled WGS sequence"/>
</dbReference>
<feature type="compositionally biased region" description="Low complexity" evidence="3">
    <location>
        <begin position="1720"/>
        <end position="1735"/>
    </location>
</feature>
<feature type="compositionally biased region" description="Pro residues" evidence="3">
    <location>
        <begin position="2640"/>
        <end position="2652"/>
    </location>
</feature>
<feature type="compositionally biased region" description="Low complexity" evidence="3">
    <location>
        <begin position="4156"/>
        <end position="4165"/>
    </location>
</feature>
<dbReference type="PANTHER" id="PTHR13037:SF24">
    <property type="entry name" value="POLYCOMB PROTEIN PCL-RELATED"/>
    <property type="match status" value="1"/>
</dbReference>
<feature type="region of interest" description="Disordered" evidence="3">
    <location>
        <begin position="2018"/>
        <end position="2037"/>
    </location>
</feature>
<sequence length="6252" mass="668751">MSIKASPEVNAMIFILTGEKLIDADEDLAYESRRPYSGLGRKVDRLSSLIDKSVHDIAEVMPDDLSKSYAKAMGMLIDDGGKNYLREFAEQLDKIAEGRRKTSMDIMESKWQVIAEVIRLLIEIAIYLAMSFFTGGASASQIMMAKLRSRFLILTTLTHLLQRLHLAPSLTEAFAEAFTTFAVRLAMMNFAPNGRRPDGFDWNDILKSAAFGAAAGFLTSIFDDIAKKIVKSYDNNFLKNGPDLDFKPNPNLKNTPNPEFKNNGPGPNSKPDPDPGPTPKDRPDPVPNANGPNANGPGLTNNPPVTFRNNPLSFRNNPNLWRNNQILRNNADRPGALAGHYGIKGTSDFLAAGAGEALAEILIKGAFDGDWSTSWSTFVGAGISSQVEATLTDTALNSGAELRHVIDKLRNQPPTVSADTGDTGDTRDSDTRNTADSSRTQDGDGPDRTGGPSNTDLTGGAGSTRTSPTPSSVDSPPPYTSQDPPLYSTEDPPPYSPGSLPATAVENALWQQVHNGPADVREQALHDIAALRGTQAPGNAEIDARDSLHGNLSQVPEVRVVPAGDGPAAQVDADEVRRTLEGFGTPTTVADPLGGLGSSETDITGPSGGTVQNSGYGNGTSDVTVPNGGYGNGTSDVTVPNGGYGNGTSDVTAPNGGDGKSTSDVTVQNNADTTAEQEAPSQVGGNPVASNGSQPAPGTGNSVRPGGAPATGGTQTPAGSQPQSTRTPDATAMPEGPQITQDGSAQPSVTSETSASTEAPSSPTTTHSSETVNSTDSTGTSDSSSENVLTPHTDITDARPKVSTTGSYADTGDMSKAPPLTIVVSDGAMPGEGSPEAADLLDRTGTDRAVVLGPAVTPDGAGRPVRASVELTREGPGAPVRVRPLSGPAPTPDGTTAATVTTETAFPGADILLPLADALGPAPRPATQSTATTDGDPVSTTTAPPPKKVLTESSTLLHSNRITSDSTVSTVPAAAKLATLSRPWTETATDLHLESERTNGTGGKTPGIGGGRGPGDDGTPPPPPPATPDTGTPAPPKAAAPQGRIIVRPTDSADNEATSDDGNTPSSEPAVTTLDGQTVPLTQLRRWVPESAVKPQPGRAVQTLTISQSPAEDGTSRDAGRRALLGQDTFRGVRTTSGPNPSAPPRTVFTGPPTALPGAGTDQGADYFVGHGTARTVTLGTDDTARPTVKVSGVQLGEVLKSWAQDGDRQRPLVLFSCETGQQPLVAGLPVAQHVANRTGRPVYAPTTEVGTARDRDGDVRAVLTEGADGPGRWRLFTPEPGGADLDALARDAGLHTGPEPADAFARARTLQQIRTLRDALGPDAEQKPEKRELLAGLAYVDGLRWLSPDTAARYGDGRMTPDLLRRMVTDRPGVTVDPATGPTTEQYTEFLRAAAELRSTAGPDTTLDALLPPPPPALPPDTLVSPEDVRGLGYAPSAQITWSLSTTPLPLSELDLSTEDTAELARRRPDLAPAPSRPESLAEDLALFSKDTTTADGVRADGRDFRRLDTPGGGNCLFRALLDSARSQDVPPAWAARNVAGLRGLLRDRIAGSELAAAAAEATPDPVLAVVDDLRMTALAGVRNPDAQRRITQRWNGIAQAVVNDGDARRWRRILRDSGYPQLAEIAPTPDDARRLGTEGLIAAAAEHAGLWASPFADVLPQALAHTLDLDLRLVQADPHAPADTLVTPLHPGGSGGTLHLAYNGTDHFDALVPATAPLTPVPDTVTTPAASATDEPEGDDPFGEWLRGMGGITDLDSPGTETPDRGDPVPLETQLERHRPARLLTGPDALPPDPAPRTVTFEDGSRLPTVLIDPGADPDPDDGGPESRTDGTRRSRPTGLFTGPGVLTLRSPEQVAAEILGQLPKKLRDQFDEAELLRLLTDQPGAFTAPRGARFVGREKSGVGHEMTVEAIPYHRWERFSEPNGGTTRVDTMRRGQAGTGGGRSVGSGRRIAAALGMGPPLNWLLKIGVSLGWTRRTDYSLGTQAYNQTEHRAHEGSHLHLDDVHYRVRVERVTEAPKTTGPATSPATAPTWRRSQVHTARFAMRDGLSWRLPDDLTVPFNGPRRAPETLTFPDGTEPRMADTTGLHLVDPPEDIALAISGARPGSSAHRTLISYVRPGRLLGLFGRFSGPVSGPELTRGSGQHPLGHLVVERSIPRRATLVAESVKAELRDLTQTTYQNERGHVRDTRFGIQITAGPNYTLVGPETDVRLQGGPLVRADLSSGRGHYLGTDAARKTTGRLRNHPVALYRVERTLMVRKAGEPASAARPVRVVSLDWISTQDARRLAGWDSRTPGQTGPNPDAEPPVPWYLTREDPVHLSGQVRAEGFRPDRPRNSVPTQGGNGQQNPPQNPVPAQEDNAQQNPPQNQDGQPAPPDPLRAFADSVLDTLHRSYPSLFVPPLMLRHPRLARFWYGDGRMRTALHNDRQVREALNRPSLAQSLDDLTTTGVPVTLTEDGKVRRGHHTLILRARLTDRRFETTMSERSLRNAVIGTEVSGQGQQASITLSGGVELGISPRDHDKVPEAGVPRQTGNVSVGARYAKTDQKATRSTATVTHDHLMFQNGADLYSYQVELGASFEGHRRPRGWARLASLGLLGAGVFVSKVEARPLFNRGSETVGRVELAVPAAHGSDRHAPADPPPTGPAPAPAPVRLSAVEADQLLDGTRPLPRTDSASQGLVRRLLRAPHVVLSTEGGAQRQQLVQDTADRASGTSWHVSAPGAPVRSALRRAMANLHVAGQLGQYLGPFGSRITGLNGAGPLQTHYLKAAVRGELDNLRVKSDPKAASLEATIGNEHRVAGSASTVSRTTLGVQGADMPLQQAPGGPAVVGSYSTALQYAWGKGRSVAQTLTRGRNTTLTYAGRMYLVVADAAETVAVRDRWTAAMGTVGTRVGAGISSAAGRLSEGLGRVLAPRRAAAALQRVRDAVMFHLPMQDVIEAGLAPDGLGTDTPRNLGRGYRVPPFLRGRRFPGHPSGQLDASHAAQQLMGRMTKIGVSSHDREQVLQRLSPDFLRAHLHELTTDGMTLPVRYRTWRGPSRLPVGGSPAQVRFKLTPVTTTVERLRTGFELEDYRTTARDNSGSSSQDRGADVTLATGQRAAESGILLANPSLQGTAAKQRSSTRTETVGNTSMPNIATTQAHAEIVTSYILTVTMTDASGEALSPRAVTSVGTLNEIVPAGLLTPADDGTDGMLTEEDVPEPERAVRMLTADQARPQGIAAWRSGDDGTGNADPDVLPFDDRIGSGILAVDVRGAANVQDALTLATARADGMGDSDLGRRHTGNVLSERVRMARLTPLTGLGTAPAQAQQEATTQVGLTSGFREALGTNGSQLPAQASARLFGQSHTADSRLYAKMHRTGARLLAVENKPRMEAMQRSKTSDALEAGITDNVEGMVGTSPLAGNSNAGVTNPGASVPIGGSNDGTGLKGTVDTTLGTHLKVVTDRSMLFAIPVSWLSVAEVDHHLTDSRPLHALGKAKRGPRAAEAETTALVWLREDIARDYGLLDDTTFPDEVGAAWDAMAKAAGDLAAAEKGYYDARARARETWLDLTAEEQAALGDDQPDLPTVLPQSVAQSPAVAAWQAAREEVRRWQGHTDSAAADHHRLHLAASRLTAHHQGRATVPVPDRAQEYTEPAWRSEAPEPYRITDATDSAPRTLTSPDGTTVREVHDMPHDGASFFHALIAVAQDRGRLPHLLGTDLAARFTAAPGDPALTERAVRAARNRLAWELGENRNEDLLDTLALDAADTFTQDELDFAQVRLTPAQQAEFDAFGRLPQTLWPTPGQRVALATAAMLRPFTSEPPQSGTAQPAPPERRAGDHGGADLLPALAARLLGTPVTVVTGEGREQRFLPHGTDPAAVDPATDPVLFAADGYFHAAVPPGTPAPVATALPPTATTSGTGTSDTDLTGGAPAHRSHTNPPWHPPAESAGPHYRLARDGVLTAPDGATYTQGTPTGRGNGFFAALSTALHHAARQPGLDRHEATRLRLRADAPPAQLMRLNGLPGARAERDSLFTPPPLTVRPGAPAPSQDARDGHLRRHLAAAPWGPGADRAVAEWAAAATGTTVTLVEENGTAHTYPGPSGESGPHLRLRRRGGDLVPLILRTPAPAPTPPASEAVPPLPDQDPATVPLPPSPTGSDLPGMPGEEEAYDLSTLSGAGDTTDAGADSDVEMDLDSGSEGERAAVEASPEHAFAVEFADLLDEAELRADALLDVVRRRNAQLGGFPDVAFDSAFTEHTGIGVPEALDQVEQAGRLSSEEYEALREALGLGIGVPFTQTSPPGTSQRDRDVTLRMLDRVARLVKEALRKSDRQADAQVTPHIAVTVLPDGSLGIAGNTGAKALTADEAALVEQELRWFVSGQEPGGTQRVRELEQWSRDEESHRQWSARLDQEERELAQRSAEQARLRTRLEEQYETGEWDDTLQQQWDTLLADETAAGQEQHRLTGERRQWRGDERWLARRRPGVARDVRDRTKLRALATGWYRLYHPDSPELDLVKRALANPRILNVAGRDGTPAPGAHGSEHGELTLLGHWVAHWENNPGDPNAPQTLPLGGFKMACASCDLAYQAVNEHIGSTLGYRVQASGTHGMFFPGWRMPQWMRQRPQLVQHIRDNAENIGAYLDQGGVLQGERTEGTHEQNPAGSSSEYESGDEAMDTGAMPDSPEPGTSPRLPGTLSPGPVEPAATPPVPRGPRDNRARFVVRSGFDARRFSHNGDPVTDLTVRLAIRGPEGQAGHVRRQLAEGVSQLLNDPAHRLANGDRLHVTVEHVDPADSPHLTVDLAGRDRAMDQTTWWADASPAHLVHELTHQLGLRDEYRDADSPHRPHIPGSLLGALDEQPEDASLMAAGLRGRHLALMSALIGDVTPQPQQGDQTWEAARTAATPVPRKSVWVDPVSLPGSGPAEEGTDVPARMPQDATITPFKSGNYEFTNLKHTNEAYRDKAVRIIDLLRKHDTIRNYIGGRPCRITLHLRTTETPADVTDRGEAGVDINLASYYFEKYDIGYIMGMLAHEIGLHPLASRNTNIPDEEEMFAGVPLAVPGLSDLKTPRTMSTEGAGQADHIMAAFPSSTRHGIYRDIVVRMAGLLAQDAQAREEGAKVKDVTDLIDTYLMDLATIAVTNDRRKDAAWEPRYTAKVYNAYKEMFVAQLADDSPVRPLLPADKSWYNVTGNFLGLGTSFTFNNQGDSIQTGTATDEARPRLPRSGNETAPRPTGAPQRPRDNRRRFVVRSGFDARRFSYDGEPVTDLTVRVALRGTDTQAAQVYDRLTAGVHEFLNNPGHRLPSGDRLHVTVELVRPTDSPHLTVNLTGRDRAMDQTTWWTDADPVQLVHELTHQLGLRDEYRDADSPHRPHIPGSLLGALDEQPEDASLAPAGLRGRHLALLGALIGPVAAHPQHEDRTWDAARTSTAPVTRRSVWVDPVSLPRTGSAETGTDVPARLPQDGTLTPFKSGNFEFTNLKHTNERYRDKAVRIIELLGDHPTIRGYIGGRPCRITLHVRTTETPADVRDLGDDGVQINLASYYFEKYDIGYIMGMLAHEIGLHPLASRNRDIPDEEAMFRGIPLPVPGLADLKTPRTMNTDSAGQADHIMAAFPSSTRHGIYRDIVLKMADMLAQAARVGVEGAKAKDVTDLIDCYLMDIASIAITSDYRMNAAKEPGNTAKVYNAYKALLAQHMAEDSPAGPLLPADKGLFGVVRDFAQLATSLATNNRGDSIQQPIATDEAQPRLPQGTEAPPQQTPPATPQLRGSRDARPRFVVRAGFDARRFSYEGEPVTDLTVRVAIRGPQDQAAQVRDRLAAGVREFLNAPEYRLPNGDRLHVTVEHVDPSDDPQLTVDLAGRDRAMDQNTWWADADPIQFVHELTHQLGLRDEYRDAASPQRPHIPGSLLGALNESPEDSSLAAGGLRGRHLALLGALIGEVTPAPDQDTAQTWDTARTAAVPVPHQSVWVDPVSLPERADGTAAEGVPAQVQQDQNAQPAPAYVPFSSENFEFTNLKFTDDRYLAKAVRIMELLRKHDTIRDYIGGRTCRITLRVRTTETPADVIDRGTDGVDINLASYYFEKYDVGYIMGMLAHEIGLHPLASRNTNIPDEEEMFAGVPLAVPGLSDLKTPRTMSTEGAGQADHIMAAFPSSTRHGIYRDIVVAMARILAQDAANGAQNAQARDVTDLIDCYLMDLASIAVTNDHRMQAATEPGYTAKVFNAYKQALLAQLPAGSPLRALLPSDKSMFGVMNDFRRIGTYIAINNRGDSIQQTDPT</sequence>
<feature type="compositionally biased region" description="Basic and acidic residues" evidence="3">
    <location>
        <begin position="424"/>
        <end position="447"/>
    </location>
</feature>
<feature type="compositionally biased region" description="Low complexity" evidence="3">
    <location>
        <begin position="287"/>
        <end position="304"/>
    </location>
</feature>
<feature type="region of interest" description="Disordered" evidence="3">
    <location>
        <begin position="4104"/>
        <end position="4186"/>
    </location>
</feature>
<feature type="region of interest" description="Disordered" evidence="3">
    <location>
        <begin position="2632"/>
        <end position="2652"/>
    </location>
</feature>
<keyword evidence="5" id="KW-1185">Reference proteome</keyword>
<feature type="compositionally biased region" description="Polar residues" evidence="3">
    <location>
        <begin position="307"/>
        <end position="318"/>
    </location>
</feature>
<feature type="compositionally biased region" description="Polar residues" evidence="3">
    <location>
        <begin position="927"/>
        <end position="942"/>
    </location>
</feature>
<feature type="compositionally biased region" description="Low complexity" evidence="3">
    <location>
        <begin position="3885"/>
        <end position="3911"/>
    </location>
</feature>
<feature type="compositionally biased region" description="Basic and acidic residues" evidence="3">
    <location>
        <begin position="3813"/>
        <end position="3822"/>
    </location>
</feature>
<evidence type="ECO:0000256" key="1">
    <source>
        <dbReference type="ARBA" id="ARBA00022581"/>
    </source>
</evidence>
<feature type="region of interest" description="Disordered" evidence="3">
    <location>
        <begin position="1922"/>
        <end position="1949"/>
    </location>
</feature>
<feature type="compositionally biased region" description="Low complexity" evidence="3">
    <location>
        <begin position="247"/>
        <end position="267"/>
    </location>
</feature>
<feature type="region of interest" description="Disordered" evidence="3">
    <location>
        <begin position="240"/>
        <end position="318"/>
    </location>
</feature>
<feature type="compositionally biased region" description="Polar residues" evidence="3">
    <location>
        <begin position="1060"/>
        <end position="1081"/>
    </location>
</feature>
<feature type="region of interest" description="Disordered" evidence="3">
    <location>
        <begin position="2290"/>
        <end position="2313"/>
    </location>
</feature>
<feature type="compositionally biased region" description="Low complexity" evidence="3">
    <location>
        <begin position="705"/>
        <end position="723"/>
    </location>
</feature>
<dbReference type="RefSeq" id="WP_346183438.1">
    <property type="nucleotide sequence ID" value="NZ_BAABCE010000009.1"/>
</dbReference>
<feature type="region of interest" description="Disordered" evidence="3">
    <location>
        <begin position="4015"/>
        <end position="4036"/>
    </location>
</feature>
<feature type="region of interest" description="Disordered" evidence="3">
    <location>
        <begin position="2062"/>
        <end position="2082"/>
    </location>
</feature>
<feature type="compositionally biased region" description="Pro residues" evidence="3">
    <location>
        <begin position="1019"/>
        <end position="1038"/>
    </location>
</feature>
<feature type="region of interest" description="Disordered" evidence="3">
    <location>
        <begin position="4630"/>
        <end position="4695"/>
    </location>
</feature>
<feature type="region of interest" description="Disordered" evidence="3">
    <location>
        <begin position="1720"/>
        <end position="1848"/>
    </location>
</feature>
<evidence type="ECO:0000313" key="5">
    <source>
        <dbReference type="Proteomes" id="UP001500707"/>
    </source>
</evidence>
<feature type="compositionally biased region" description="Acidic residues" evidence="3">
    <location>
        <begin position="4166"/>
        <end position="4178"/>
    </location>
</feature>
<protein>
    <recommendedName>
        <fullName evidence="6">OTU domain-containing protein</fullName>
    </recommendedName>
</protein>